<keyword evidence="1" id="KW-1133">Transmembrane helix</keyword>
<reference evidence="3" key="1">
    <citation type="journal article" date="2019" name="Int. J. Syst. Evol. Microbiol.">
        <title>The Global Catalogue of Microorganisms (GCM) 10K type strain sequencing project: providing services to taxonomists for standard genome sequencing and annotation.</title>
        <authorList>
            <consortium name="The Broad Institute Genomics Platform"/>
            <consortium name="The Broad Institute Genome Sequencing Center for Infectious Disease"/>
            <person name="Wu L."/>
            <person name="Ma J."/>
        </authorList>
    </citation>
    <scope>NUCLEOTIDE SEQUENCE [LARGE SCALE GENOMIC DNA]</scope>
    <source>
        <strain evidence="3">CCUG 54522</strain>
    </source>
</reference>
<feature type="transmembrane region" description="Helical" evidence="1">
    <location>
        <begin position="37"/>
        <end position="58"/>
    </location>
</feature>
<organism evidence="2 3">
    <name type="scientific">Nocardioides hankookensis</name>
    <dbReference type="NCBI Taxonomy" id="443157"/>
    <lineage>
        <taxon>Bacteria</taxon>
        <taxon>Bacillati</taxon>
        <taxon>Actinomycetota</taxon>
        <taxon>Actinomycetes</taxon>
        <taxon>Propionibacteriales</taxon>
        <taxon>Nocardioidaceae</taxon>
        <taxon>Nocardioides</taxon>
    </lineage>
</organism>
<evidence type="ECO:0000256" key="1">
    <source>
        <dbReference type="SAM" id="Phobius"/>
    </source>
</evidence>
<dbReference type="RefSeq" id="WP_379152779.1">
    <property type="nucleotide sequence ID" value="NZ_JBHSRJ010000004.1"/>
</dbReference>
<evidence type="ECO:0008006" key="4">
    <source>
        <dbReference type="Google" id="ProtNLM"/>
    </source>
</evidence>
<sequence>MAGHTPGMVTTDPQGVAWSVELRSSGRVCADVRRGRSLVYVVVAVWLGLIAVGLLAFTGLGGRVVGALLLLLAVPMLVMTVKQVARVGSWRSPQVVVDADGITVRHGYLRVPWSELGGAFGYTANHNRWVALVLSVECYEAWRARRPWLVRVLARRWRRRRHGTVNLPPNLGVDNVAFAGWLTHEARDRRLSQL</sequence>
<keyword evidence="1" id="KW-0472">Membrane</keyword>
<proteinExistence type="predicted"/>
<evidence type="ECO:0000313" key="3">
    <source>
        <dbReference type="Proteomes" id="UP001596135"/>
    </source>
</evidence>
<name>A0ABW1LGD4_9ACTN</name>
<protein>
    <recommendedName>
        <fullName evidence="4">PH domain-containing protein</fullName>
    </recommendedName>
</protein>
<keyword evidence="3" id="KW-1185">Reference proteome</keyword>
<gene>
    <name evidence="2" type="ORF">ACFPYL_08160</name>
</gene>
<accession>A0ABW1LGD4</accession>
<feature type="transmembrane region" description="Helical" evidence="1">
    <location>
        <begin position="64"/>
        <end position="81"/>
    </location>
</feature>
<comment type="caution">
    <text evidence="2">The sequence shown here is derived from an EMBL/GenBank/DDBJ whole genome shotgun (WGS) entry which is preliminary data.</text>
</comment>
<dbReference type="Proteomes" id="UP001596135">
    <property type="component" value="Unassembled WGS sequence"/>
</dbReference>
<evidence type="ECO:0000313" key="2">
    <source>
        <dbReference type="EMBL" id="MFC6043045.1"/>
    </source>
</evidence>
<dbReference type="EMBL" id="JBHSRJ010000004">
    <property type="protein sequence ID" value="MFC6043045.1"/>
    <property type="molecule type" value="Genomic_DNA"/>
</dbReference>
<keyword evidence="1" id="KW-0812">Transmembrane</keyword>